<evidence type="ECO:0000313" key="2">
    <source>
        <dbReference type="EMBL" id="SDB94941.1"/>
    </source>
</evidence>
<name>A0A1G6HL47_9ACTN</name>
<accession>A0A1G6HL47</accession>
<feature type="compositionally biased region" description="Basic and acidic residues" evidence="1">
    <location>
        <begin position="7"/>
        <end position="16"/>
    </location>
</feature>
<keyword evidence="3" id="KW-1185">Reference proteome</keyword>
<dbReference type="Gene3D" id="3.40.50.300">
    <property type="entry name" value="P-loop containing nucleotide triphosphate hydrolases"/>
    <property type="match status" value="2"/>
</dbReference>
<evidence type="ECO:0000256" key="1">
    <source>
        <dbReference type="SAM" id="MobiDB-lite"/>
    </source>
</evidence>
<proteinExistence type="predicted"/>
<dbReference type="RefSeq" id="WP_092612710.1">
    <property type="nucleotide sequence ID" value="NZ_FMYF01000011.1"/>
</dbReference>
<reference evidence="2 3" key="1">
    <citation type="submission" date="2016-06" db="EMBL/GenBank/DDBJ databases">
        <authorList>
            <person name="Olsen C.W."/>
            <person name="Carey S."/>
            <person name="Hinshaw L."/>
            <person name="Karasin A.I."/>
        </authorList>
    </citation>
    <scope>NUCLEOTIDE SEQUENCE [LARGE SCALE GENOMIC DNA]</scope>
    <source>
        <strain evidence="2 3">LZ-22</strain>
    </source>
</reference>
<gene>
    <name evidence="2" type="ORF">GA0111570_11157</name>
</gene>
<evidence type="ECO:0000313" key="3">
    <source>
        <dbReference type="Proteomes" id="UP000199086"/>
    </source>
</evidence>
<dbReference type="AlphaFoldDB" id="A0A1G6HL47"/>
<dbReference type="OrthoDB" id="9804380at2"/>
<dbReference type="Proteomes" id="UP000199086">
    <property type="component" value="Unassembled WGS sequence"/>
</dbReference>
<sequence>MANLTLSKDEQKDLRAPRHAAGPAGTKKRLGGRPGAWGWGGRGGGAAGPISPTPEYRGTTVQVCGLYPFAAGAGTPLVGVPLGKHLMNGQTMCADPISWFERRLVDTPSAFVLGRPGKGKSSLVRRLVVGLTHAGVVPMIMADLKPDYVDLIGAIGGDVIRVGRGVGSINPLDPGPVRGLLEQMSPRARERASADLRARRLAILASLIELVRHTAITAREQNILNVAMRLLDEQVTDRELLVGDVLAIIRAQPAELRYVALDRGSEDKYQQETEGLEEGLMALGEDGPFGAVFARPTSQPLRLGVPTCFDVSAVTDDDTLLQAAAQAVCWSYGSSAVAAAQYAADDHIIDQVIHFLVMDELWRMLRAWEGMVDLCDAITRLNRQMGIGQVMITHTMADLKLSRDDLTQRAWGFVERSSMVFLGGLADKEMGNLRDVFDLSEREVALIASWSEQANIDPRTHTATAPPGQGCFLLKTGKAPGTPFQVHLTASERAVNDTNKRWAALTHTPKTATSSHDQTRGDR</sequence>
<dbReference type="EMBL" id="FMYF01000011">
    <property type="protein sequence ID" value="SDB94941.1"/>
    <property type="molecule type" value="Genomic_DNA"/>
</dbReference>
<dbReference type="STRING" id="1577474.GA0111570_11157"/>
<organism evidence="2 3">
    <name type="scientific">Raineyella antarctica</name>
    <dbReference type="NCBI Taxonomy" id="1577474"/>
    <lineage>
        <taxon>Bacteria</taxon>
        <taxon>Bacillati</taxon>
        <taxon>Actinomycetota</taxon>
        <taxon>Actinomycetes</taxon>
        <taxon>Propionibacteriales</taxon>
        <taxon>Propionibacteriaceae</taxon>
        <taxon>Raineyella</taxon>
    </lineage>
</organism>
<feature type="compositionally biased region" description="Gly residues" evidence="1">
    <location>
        <begin position="32"/>
        <end position="47"/>
    </location>
</feature>
<dbReference type="SUPFAM" id="SSF52540">
    <property type="entry name" value="P-loop containing nucleoside triphosphate hydrolases"/>
    <property type="match status" value="1"/>
</dbReference>
<protein>
    <recommendedName>
        <fullName evidence="4">AAA-like domain-containing protein</fullName>
    </recommendedName>
</protein>
<evidence type="ECO:0008006" key="4">
    <source>
        <dbReference type="Google" id="ProtNLM"/>
    </source>
</evidence>
<dbReference type="InterPro" id="IPR027417">
    <property type="entry name" value="P-loop_NTPase"/>
</dbReference>
<feature type="region of interest" description="Disordered" evidence="1">
    <location>
        <begin position="504"/>
        <end position="523"/>
    </location>
</feature>
<feature type="region of interest" description="Disordered" evidence="1">
    <location>
        <begin position="1"/>
        <end position="53"/>
    </location>
</feature>